<reference evidence="1 2" key="1">
    <citation type="journal article" date="2016" name="Nat. Commun.">
        <title>Thousands of microbial genomes shed light on interconnected biogeochemical processes in an aquifer system.</title>
        <authorList>
            <person name="Anantharaman K."/>
            <person name="Brown C.T."/>
            <person name="Hug L.A."/>
            <person name="Sharon I."/>
            <person name="Castelle C.J."/>
            <person name="Probst A.J."/>
            <person name="Thomas B.C."/>
            <person name="Singh A."/>
            <person name="Wilkins M.J."/>
            <person name="Karaoz U."/>
            <person name="Brodie E.L."/>
            <person name="Williams K.H."/>
            <person name="Hubbard S.S."/>
            <person name="Banfield J.F."/>
        </authorList>
    </citation>
    <scope>NUCLEOTIDE SEQUENCE [LARGE SCALE GENOMIC DNA]</scope>
</reference>
<gene>
    <name evidence="1" type="ORF">A3G99_01145</name>
</gene>
<evidence type="ECO:0000313" key="2">
    <source>
        <dbReference type="Proteomes" id="UP000176558"/>
    </source>
</evidence>
<evidence type="ECO:0000313" key="1">
    <source>
        <dbReference type="EMBL" id="OHB13216.1"/>
    </source>
</evidence>
<dbReference type="EMBL" id="MHWT01000001">
    <property type="protein sequence ID" value="OHB13216.1"/>
    <property type="molecule type" value="Genomic_DNA"/>
</dbReference>
<dbReference type="PANTHER" id="PTHR10948:SF23">
    <property type="entry name" value="TRANSPOSASE INSI FOR INSERTION SEQUENCE ELEMENT IS30A-RELATED"/>
    <property type="match status" value="1"/>
</dbReference>
<dbReference type="NCBIfam" id="NF033563">
    <property type="entry name" value="transpos_IS30"/>
    <property type="match status" value="1"/>
</dbReference>
<evidence type="ECO:0008006" key="3">
    <source>
        <dbReference type="Google" id="ProtNLM"/>
    </source>
</evidence>
<dbReference type="InterPro" id="IPR051917">
    <property type="entry name" value="Transposase-Integrase"/>
</dbReference>
<dbReference type="GO" id="GO:0003676">
    <property type="term" value="F:nucleic acid binding"/>
    <property type="evidence" value="ECO:0007669"/>
    <property type="project" value="InterPro"/>
</dbReference>
<accession>A0A1G2UV19</accession>
<sequence>MIEGLEKHWNPDEISGRMKKEKKPWYASKTAIYEWLRSVEGQRYCVHLYSKRYHKKKRLKKTERVMIPNRVSINKRFLGANNRTRYGHWEDDAIVSRKGCSGGLSVGYERKARLITATKVESMSTFEHMEAIQKQIGIYKTLSITFDNGTENKQHHSLGLPTFFCEPYSSWQKGGVENGNKMIRRYFPKGTNFRKISQRKVDQAINTINNKPRKILGYKTALEVARACGIIKSLTGVS</sequence>
<dbReference type="InterPro" id="IPR036397">
    <property type="entry name" value="RNaseH_sf"/>
</dbReference>
<comment type="caution">
    <text evidence="1">The sequence shown here is derived from an EMBL/GenBank/DDBJ whole genome shotgun (WGS) entry which is preliminary data.</text>
</comment>
<dbReference type="Gene3D" id="3.30.420.10">
    <property type="entry name" value="Ribonuclease H-like superfamily/Ribonuclease H"/>
    <property type="match status" value="1"/>
</dbReference>
<dbReference type="Proteomes" id="UP000176558">
    <property type="component" value="Unassembled WGS sequence"/>
</dbReference>
<dbReference type="InterPro" id="IPR012337">
    <property type="entry name" value="RNaseH-like_sf"/>
</dbReference>
<dbReference type="GO" id="GO:0005829">
    <property type="term" value="C:cytosol"/>
    <property type="evidence" value="ECO:0007669"/>
    <property type="project" value="TreeGrafter"/>
</dbReference>
<dbReference type="AlphaFoldDB" id="A0A1G2UV19"/>
<dbReference type="InterPro" id="IPR053392">
    <property type="entry name" value="Transposase_IS30-like"/>
</dbReference>
<organism evidence="1 2">
    <name type="scientific">Candidatus Zambryskibacteria bacterium RIFCSPLOWO2_12_FULL_39_23</name>
    <dbReference type="NCBI Taxonomy" id="1802776"/>
    <lineage>
        <taxon>Bacteria</taxon>
        <taxon>Candidatus Zambryskiibacteriota</taxon>
    </lineage>
</organism>
<dbReference type="GO" id="GO:0004803">
    <property type="term" value="F:transposase activity"/>
    <property type="evidence" value="ECO:0007669"/>
    <property type="project" value="TreeGrafter"/>
</dbReference>
<name>A0A1G2UV19_9BACT</name>
<dbReference type="GO" id="GO:0032196">
    <property type="term" value="P:transposition"/>
    <property type="evidence" value="ECO:0007669"/>
    <property type="project" value="TreeGrafter"/>
</dbReference>
<dbReference type="PANTHER" id="PTHR10948">
    <property type="entry name" value="TRANSPOSASE"/>
    <property type="match status" value="1"/>
</dbReference>
<proteinExistence type="predicted"/>
<dbReference type="SUPFAM" id="SSF53098">
    <property type="entry name" value="Ribonuclease H-like"/>
    <property type="match status" value="1"/>
</dbReference>
<protein>
    <recommendedName>
        <fullName evidence="3">Integrase catalytic domain-containing protein</fullName>
    </recommendedName>
</protein>